<dbReference type="OrthoDB" id="386674at2157"/>
<dbReference type="AlphaFoldDB" id="A0A166D6F8"/>
<reference evidence="1 2" key="1">
    <citation type="submission" date="2016-04" db="EMBL/GenBank/DDBJ databases">
        <title>Genome sequence of Methanobrevibacter cuticularis DSM 11139.</title>
        <authorList>
            <person name="Poehlein A."/>
            <person name="Seedorf H."/>
            <person name="Daniel R."/>
        </authorList>
    </citation>
    <scope>NUCLEOTIDE SEQUENCE [LARGE SCALE GENOMIC DNA]</scope>
    <source>
        <strain evidence="1 2">DSM 11139</strain>
    </source>
</reference>
<evidence type="ECO:0000313" key="1">
    <source>
        <dbReference type="EMBL" id="KZX15252.1"/>
    </source>
</evidence>
<gene>
    <name evidence="1" type="ORF">MBCUT_16060</name>
</gene>
<organism evidence="1 2">
    <name type="scientific">Methanobrevibacter cuticularis</name>
    <dbReference type="NCBI Taxonomy" id="47311"/>
    <lineage>
        <taxon>Archaea</taxon>
        <taxon>Methanobacteriati</taxon>
        <taxon>Methanobacteriota</taxon>
        <taxon>Methanomada group</taxon>
        <taxon>Methanobacteria</taxon>
        <taxon>Methanobacteriales</taxon>
        <taxon>Methanobacteriaceae</taxon>
        <taxon>Methanobrevibacter</taxon>
    </lineage>
</organism>
<evidence type="ECO:0008006" key="3">
    <source>
        <dbReference type="Google" id="ProtNLM"/>
    </source>
</evidence>
<protein>
    <recommendedName>
        <fullName evidence="3">Apea-like HEPN domain-containing protein</fullName>
    </recommendedName>
</protein>
<dbReference type="STRING" id="47311.MBCUT_16060"/>
<accession>A0A166D6F8</accession>
<dbReference type="RefSeq" id="WP_067260161.1">
    <property type="nucleotide sequence ID" value="NZ_LWMW01000124.1"/>
</dbReference>
<dbReference type="Proteomes" id="UP000077275">
    <property type="component" value="Unassembled WGS sequence"/>
</dbReference>
<evidence type="ECO:0000313" key="2">
    <source>
        <dbReference type="Proteomes" id="UP000077275"/>
    </source>
</evidence>
<keyword evidence="2" id="KW-1185">Reference proteome</keyword>
<comment type="caution">
    <text evidence="1">The sequence shown here is derived from an EMBL/GenBank/DDBJ whole genome shotgun (WGS) entry which is preliminary data.</text>
</comment>
<name>A0A166D6F8_9EURY</name>
<dbReference type="EMBL" id="LWMW01000124">
    <property type="protein sequence ID" value="KZX15252.1"/>
    <property type="molecule type" value="Genomic_DNA"/>
</dbReference>
<proteinExistence type="predicted"/>
<dbReference type="PATRIC" id="fig|47311.3.peg.1749"/>
<sequence>MNSDEIWTSINYWHDEANSYEKDYFIKFTLDFIALILLIRNEYNIGNNAERDYINKLKEENSEKYIKFLDKSKFSEIKKYLNDYPLINDTNGKDYWDGDFGKINDLSDFKNMIEFIYIARNNLFHGQKRVDFARDKIIIEYAFFFLNPLLDFLISKYNG</sequence>